<keyword evidence="1" id="KW-0472">Membrane</keyword>
<proteinExistence type="predicted"/>
<keyword evidence="1" id="KW-0812">Transmembrane</keyword>
<dbReference type="InterPro" id="IPR001845">
    <property type="entry name" value="HTH_ArsR_DNA-bd_dom"/>
</dbReference>
<dbReference type="GO" id="GO:0003700">
    <property type="term" value="F:DNA-binding transcription factor activity"/>
    <property type="evidence" value="ECO:0007669"/>
    <property type="project" value="InterPro"/>
</dbReference>
<sequence length="328" mass="36468">MLKQKALTVIIAFMMVLALTPVLNGETAYSISINLSYDLTSNTGIMEIVLDIYDSSNTTMFEIPLMFLGEQAVFSIINITATPEAGTLIYEYNEFGKVLKLITYNTTRVTTWLVAENVTENYAPGVYGFFLDLEGFADIGSASFNLYIYGSHEITVENLGVGSYNGTVYYSNSFTVLQINRPGLYFILILTNIEQIPPTQPSPASGFDISIAVTVILLAIGASGVFVYLWRRRMSVELEAVATRDLLTDEVVRDIIMVLGKAGDKGLQQSELVNLTGRPKSSVSRRIKKLEDEGYVNVVRSGKYNYLRLTDKGLEAFRKIASKERRND</sequence>
<dbReference type="Pfam" id="PF12802">
    <property type="entry name" value="MarR_2"/>
    <property type="match status" value="1"/>
</dbReference>
<reference evidence="3" key="1">
    <citation type="journal article" date="2020" name="mSystems">
        <title>Genome- and Community-Level Interaction Insights into Carbon Utilization and Element Cycling Functions of Hydrothermarchaeota in Hydrothermal Sediment.</title>
        <authorList>
            <person name="Zhou Z."/>
            <person name="Liu Y."/>
            <person name="Xu W."/>
            <person name="Pan J."/>
            <person name="Luo Z.H."/>
            <person name="Li M."/>
        </authorList>
    </citation>
    <scope>NUCLEOTIDE SEQUENCE [LARGE SCALE GENOMIC DNA]</scope>
    <source>
        <strain evidence="3">SpSt-23</strain>
    </source>
</reference>
<dbReference type="EMBL" id="DSJT01000003">
    <property type="protein sequence ID" value="HEF86750.1"/>
    <property type="molecule type" value="Genomic_DNA"/>
</dbReference>
<dbReference type="AlphaFoldDB" id="A0A7C2BJT9"/>
<name>A0A7C2BJT9_9CREN</name>
<keyword evidence="1" id="KW-1133">Transmembrane helix</keyword>
<evidence type="ECO:0000256" key="1">
    <source>
        <dbReference type="SAM" id="Phobius"/>
    </source>
</evidence>
<dbReference type="Gene3D" id="1.10.10.10">
    <property type="entry name" value="Winged helix-like DNA-binding domain superfamily/Winged helix DNA-binding domain"/>
    <property type="match status" value="1"/>
</dbReference>
<feature type="transmembrane region" description="Helical" evidence="1">
    <location>
        <begin position="209"/>
        <end position="230"/>
    </location>
</feature>
<dbReference type="InterPro" id="IPR036390">
    <property type="entry name" value="WH_DNA-bd_sf"/>
</dbReference>
<dbReference type="CDD" id="cd00090">
    <property type="entry name" value="HTH_ARSR"/>
    <property type="match status" value="1"/>
</dbReference>
<dbReference type="InterPro" id="IPR000835">
    <property type="entry name" value="HTH_MarR-typ"/>
</dbReference>
<gene>
    <name evidence="3" type="ORF">ENP55_00240</name>
</gene>
<dbReference type="InterPro" id="IPR036388">
    <property type="entry name" value="WH-like_DNA-bd_sf"/>
</dbReference>
<evidence type="ECO:0000313" key="3">
    <source>
        <dbReference type="EMBL" id="HEF86750.1"/>
    </source>
</evidence>
<protein>
    <submittedName>
        <fullName evidence="3">MarR family transcriptional regulator</fullName>
    </submittedName>
</protein>
<dbReference type="SUPFAM" id="SSF46785">
    <property type="entry name" value="Winged helix' DNA-binding domain"/>
    <property type="match status" value="1"/>
</dbReference>
<dbReference type="PROSITE" id="PS50987">
    <property type="entry name" value="HTH_ARSR_2"/>
    <property type="match status" value="1"/>
</dbReference>
<organism evidence="3">
    <name type="scientific">Thermosphaera aggregans</name>
    <dbReference type="NCBI Taxonomy" id="54254"/>
    <lineage>
        <taxon>Archaea</taxon>
        <taxon>Thermoproteota</taxon>
        <taxon>Thermoprotei</taxon>
        <taxon>Desulfurococcales</taxon>
        <taxon>Desulfurococcaceae</taxon>
        <taxon>Thermosphaera</taxon>
    </lineage>
</organism>
<comment type="caution">
    <text evidence="3">The sequence shown here is derived from an EMBL/GenBank/DDBJ whole genome shotgun (WGS) entry which is preliminary data.</text>
</comment>
<dbReference type="InterPro" id="IPR011991">
    <property type="entry name" value="ArsR-like_HTH"/>
</dbReference>
<evidence type="ECO:0000259" key="2">
    <source>
        <dbReference type="PROSITE" id="PS50987"/>
    </source>
</evidence>
<accession>A0A7C2BJT9</accession>
<dbReference type="SMART" id="SM00418">
    <property type="entry name" value="HTH_ARSR"/>
    <property type="match status" value="1"/>
</dbReference>
<feature type="domain" description="HTH arsR-type" evidence="2">
    <location>
        <begin position="232"/>
        <end position="328"/>
    </location>
</feature>